<dbReference type="GO" id="GO:0016020">
    <property type="term" value="C:membrane"/>
    <property type="evidence" value="ECO:0007669"/>
    <property type="project" value="TreeGrafter"/>
</dbReference>
<dbReference type="AlphaFoldDB" id="A0AAX4KZN9"/>
<evidence type="ECO:0000259" key="8">
    <source>
        <dbReference type="Pfam" id="PF01435"/>
    </source>
</evidence>
<reference evidence="9 10" key="1">
    <citation type="submission" date="2024-02" db="EMBL/GenBank/DDBJ databases">
        <title>STSV induces naive adaptation in Sulfolobus.</title>
        <authorList>
            <person name="Xiang X."/>
            <person name="Song M."/>
        </authorList>
    </citation>
    <scope>NUCLEOTIDE SEQUENCE [LARGE SCALE GENOMIC DNA]</scope>
    <source>
        <strain evidence="9 10">RT2</strain>
    </source>
</reference>
<comment type="cofactor">
    <cofactor evidence="6">
        <name>Zn(2+)</name>
        <dbReference type="ChEBI" id="CHEBI:29105"/>
    </cofactor>
    <text evidence="6">Binds 1 zinc ion per subunit.</text>
</comment>
<keyword evidence="10" id="KW-1185">Reference proteome</keyword>
<dbReference type="Proteomes" id="UP001432202">
    <property type="component" value="Chromosome"/>
</dbReference>
<protein>
    <submittedName>
        <fullName evidence="9">M48 family metalloprotease</fullName>
        <ecNumber evidence="9">3.4.24.-</ecNumber>
    </submittedName>
</protein>
<evidence type="ECO:0000256" key="7">
    <source>
        <dbReference type="SAM" id="Phobius"/>
    </source>
</evidence>
<evidence type="ECO:0000256" key="5">
    <source>
        <dbReference type="ARBA" id="ARBA00023049"/>
    </source>
</evidence>
<keyword evidence="7" id="KW-0472">Membrane</keyword>
<dbReference type="GeneID" id="89337055"/>
<evidence type="ECO:0000256" key="1">
    <source>
        <dbReference type="ARBA" id="ARBA00022670"/>
    </source>
</evidence>
<keyword evidence="4 6" id="KW-0862">Zinc</keyword>
<dbReference type="Gene3D" id="3.30.2010.10">
    <property type="entry name" value="Metalloproteases ('zincins'), catalytic domain"/>
    <property type="match status" value="1"/>
</dbReference>
<dbReference type="GO" id="GO:0046872">
    <property type="term" value="F:metal ion binding"/>
    <property type="evidence" value="ECO:0007669"/>
    <property type="project" value="UniProtKB-KW"/>
</dbReference>
<organism evidence="9 10">
    <name type="scientific">Sulfolobus tengchongensis</name>
    <dbReference type="NCBI Taxonomy" id="207809"/>
    <lineage>
        <taxon>Archaea</taxon>
        <taxon>Thermoproteota</taxon>
        <taxon>Thermoprotei</taxon>
        <taxon>Sulfolobales</taxon>
        <taxon>Sulfolobaceae</taxon>
        <taxon>Sulfolobus</taxon>
    </lineage>
</organism>
<feature type="transmembrane region" description="Helical" evidence="7">
    <location>
        <begin position="6"/>
        <end position="26"/>
    </location>
</feature>
<evidence type="ECO:0000256" key="2">
    <source>
        <dbReference type="ARBA" id="ARBA00022723"/>
    </source>
</evidence>
<dbReference type="EC" id="3.4.24.-" evidence="9"/>
<evidence type="ECO:0000256" key="6">
    <source>
        <dbReference type="RuleBase" id="RU003983"/>
    </source>
</evidence>
<dbReference type="PANTHER" id="PTHR22726">
    <property type="entry name" value="METALLOENDOPEPTIDASE OMA1"/>
    <property type="match status" value="1"/>
</dbReference>
<proteinExistence type="inferred from homology"/>
<keyword evidence="5 6" id="KW-0482">Metalloprotease</keyword>
<keyword evidence="2" id="KW-0479">Metal-binding</keyword>
<dbReference type="EMBL" id="CP146016">
    <property type="protein sequence ID" value="WWQ59758.1"/>
    <property type="molecule type" value="Genomic_DNA"/>
</dbReference>
<keyword evidence="1 6" id="KW-0645">Protease</keyword>
<dbReference type="RefSeq" id="WP_338599343.1">
    <property type="nucleotide sequence ID" value="NZ_CP146016.1"/>
</dbReference>
<evidence type="ECO:0000313" key="9">
    <source>
        <dbReference type="EMBL" id="WWQ59758.1"/>
    </source>
</evidence>
<dbReference type="InterPro" id="IPR051156">
    <property type="entry name" value="Mito/Outer_Membr_Metalloprot"/>
</dbReference>
<comment type="similarity">
    <text evidence="6">Belongs to the peptidase M48 family.</text>
</comment>
<dbReference type="GO" id="GO:0004222">
    <property type="term" value="F:metalloendopeptidase activity"/>
    <property type="evidence" value="ECO:0007669"/>
    <property type="project" value="InterPro"/>
</dbReference>
<dbReference type="InterPro" id="IPR001915">
    <property type="entry name" value="Peptidase_M48"/>
</dbReference>
<sequence length="181" mass="20730">MDLIITFGLVTLVIMLQFAVVPGIILKRATKVSELNGYPIYMIESNDINAFSLISIWGKHILVTKGLLSKEDNEHIAAALMHEIGHIRLNHHIKMSLCIISIIIVFTYLLNYVIFLVPFVISVLAIQRYLQRRFELEADKFATKFINAKLLHDLITKYGENKISFLSTHPNIKIRLKNISK</sequence>
<feature type="domain" description="Peptidase M48" evidence="8">
    <location>
        <begin position="31"/>
        <end position="180"/>
    </location>
</feature>
<accession>A0AAX4KZN9</accession>
<keyword evidence="7" id="KW-1133">Transmembrane helix</keyword>
<dbReference type="GO" id="GO:0051603">
    <property type="term" value="P:proteolysis involved in protein catabolic process"/>
    <property type="evidence" value="ECO:0007669"/>
    <property type="project" value="TreeGrafter"/>
</dbReference>
<dbReference type="Pfam" id="PF01435">
    <property type="entry name" value="Peptidase_M48"/>
    <property type="match status" value="1"/>
</dbReference>
<dbReference type="PANTHER" id="PTHR22726:SF1">
    <property type="entry name" value="METALLOENDOPEPTIDASE OMA1, MITOCHONDRIAL"/>
    <property type="match status" value="1"/>
</dbReference>
<evidence type="ECO:0000313" key="10">
    <source>
        <dbReference type="Proteomes" id="UP001432202"/>
    </source>
</evidence>
<keyword evidence="3 6" id="KW-0378">Hydrolase</keyword>
<name>A0AAX4KZN9_9CREN</name>
<keyword evidence="7" id="KW-0812">Transmembrane</keyword>
<gene>
    <name evidence="9" type="ORF">V6M85_09760</name>
</gene>
<evidence type="ECO:0000256" key="3">
    <source>
        <dbReference type="ARBA" id="ARBA00022801"/>
    </source>
</evidence>
<evidence type="ECO:0000256" key="4">
    <source>
        <dbReference type="ARBA" id="ARBA00022833"/>
    </source>
</evidence>
<feature type="transmembrane region" description="Helical" evidence="7">
    <location>
        <begin position="97"/>
        <end position="126"/>
    </location>
</feature>